<gene>
    <name evidence="2" type="ORF">SAMN05216252_16016</name>
</gene>
<organism evidence="2 3">
    <name type="scientific">Actinacidiphila glaucinigra</name>
    <dbReference type="NCBI Taxonomy" id="235986"/>
    <lineage>
        <taxon>Bacteria</taxon>
        <taxon>Bacillati</taxon>
        <taxon>Actinomycetota</taxon>
        <taxon>Actinomycetes</taxon>
        <taxon>Kitasatosporales</taxon>
        <taxon>Streptomycetaceae</taxon>
        <taxon>Actinacidiphila</taxon>
    </lineage>
</organism>
<dbReference type="EMBL" id="FZOF01000060">
    <property type="protein sequence ID" value="SNT60099.1"/>
    <property type="molecule type" value="Genomic_DNA"/>
</dbReference>
<protein>
    <submittedName>
        <fullName evidence="2">SMI1 / KNR4 family (SUKH-1)</fullName>
    </submittedName>
</protein>
<accession>A0A239P184</accession>
<dbReference type="InterPro" id="IPR037883">
    <property type="entry name" value="Knr4/Smi1-like_sf"/>
</dbReference>
<feature type="domain" description="Knr4/Smi1-like" evidence="1">
    <location>
        <begin position="21"/>
        <end position="201"/>
    </location>
</feature>
<name>A0A239P184_9ACTN</name>
<keyword evidence="3" id="KW-1185">Reference proteome</keyword>
<reference evidence="2 3" key="1">
    <citation type="submission" date="2017-06" db="EMBL/GenBank/DDBJ databases">
        <authorList>
            <person name="Kim H.J."/>
            <person name="Triplett B.A."/>
        </authorList>
    </citation>
    <scope>NUCLEOTIDE SEQUENCE [LARGE SCALE GENOMIC DNA]</scope>
    <source>
        <strain evidence="2 3">CGMCC 4.1858</strain>
    </source>
</reference>
<dbReference type="OrthoDB" id="1190024at2"/>
<dbReference type="SMART" id="SM00860">
    <property type="entry name" value="SMI1_KNR4"/>
    <property type="match status" value="1"/>
</dbReference>
<evidence type="ECO:0000313" key="3">
    <source>
        <dbReference type="Proteomes" id="UP000198280"/>
    </source>
</evidence>
<dbReference type="RefSeq" id="WP_089229445.1">
    <property type="nucleotide sequence ID" value="NZ_FZOF01000060.1"/>
</dbReference>
<evidence type="ECO:0000259" key="1">
    <source>
        <dbReference type="SMART" id="SM00860"/>
    </source>
</evidence>
<dbReference type="InterPro" id="IPR018958">
    <property type="entry name" value="Knr4/Smi1-like_dom"/>
</dbReference>
<evidence type="ECO:0000313" key="2">
    <source>
        <dbReference type="EMBL" id="SNT60099.1"/>
    </source>
</evidence>
<proteinExistence type="predicted"/>
<dbReference type="Gene3D" id="3.40.1580.10">
    <property type="entry name" value="SMI1/KNR4-like"/>
    <property type="match status" value="1"/>
</dbReference>
<dbReference type="Pfam" id="PF09346">
    <property type="entry name" value="SMI1_KNR4"/>
    <property type="match status" value="1"/>
</dbReference>
<sequence length="206" mass="22700">MSGASEEWAGLRERVTGLEKPLTPGELAELEGQIGVRLPEEYRRFLLLVGAGGAGPAYGVFPVRRGEDGRWAWHGDGADLTDLGRLAEPFPTTRATAAELAAMAADCPEEEDFEDIEEFDAAFEAWDERWQPLLWGEDRTVGALCLCHLGCALRQWLVVSGPAAGQIWDDERVDDLDLRPATGPDGTPLTFATWYDAWLRESARVK</sequence>
<dbReference type="Proteomes" id="UP000198280">
    <property type="component" value="Unassembled WGS sequence"/>
</dbReference>
<dbReference type="AlphaFoldDB" id="A0A239P184"/>
<dbReference type="SUPFAM" id="SSF160631">
    <property type="entry name" value="SMI1/KNR4-like"/>
    <property type="match status" value="1"/>
</dbReference>